<gene>
    <name evidence="2" type="ORF">PTSG_12721</name>
</gene>
<dbReference type="AlphaFoldDB" id="F2UJM1"/>
<dbReference type="InParanoid" id="F2UJM1"/>
<dbReference type="GeneID" id="16071222"/>
<reference evidence="2" key="1">
    <citation type="submission" date="2009-08" db="EMBL/GenBank/DDBJ databases">
        <title>Annotation of Salpingoeca rosetta.</title>
        <authorList>
            <consortium name="The Broad Institute Genome Sequencing Platform"/>
            <person name="Russ C."/>
            <person name="Cuomo C."/>
            <person name="Burger G."/>
            <person name="Gray M.W."/>
            <person name="Holland P.W.H."/>
            <person name="King N."/>
            <person name="Lang F.B.F."/>
            <person name="Roger A.J."/>
            <person name="Ruiz-Trillo I."/>
            <person name="Young S.K."/>
            <person name="Zeng Q."/>
            <person name="Gargeya S."/>
            <person name="Alvarado L."/>
            <person name="Berlin A."/>
            <person name="Chapman S.B."/>
            <person name="Chen Z."/>
            <person name="Freedman E."/>
            <person name="Gellesch M."/>
            <person name="Goldberg J."/>
            <person name="Griggs A."/>
            <person name="Gujja S."/>
            <person name="Heilman E."/>
            <person name="Heiman D."/>
            <person name="Howarth C."/>
            <person name="Mehta T."/>
            <person name="Neiman D."/>
            <person name="Pearson M."/>
            <person name="Roberts A."/>
            <person name="Saif S."/>
            <person name="Shea T."/>
            <person name="Shenoy N."/>
            <person name="Sisk P."/>
            <person name="Stolte C."/>
            <person name="Sykes S."/>
            <person name="White J."/>
            <person name="Yandava C."/>
            <person name="Haas B."/>
            <person name="Nusbaum C."/>
            <person name="Birren B."/>
        </authorList>
    </citation>
    <scope>NUCLEOTIDE SEQUENCE [LARGE SCALE GENOMIC DNA]</scope>
    <source>
        <strain evidence="2">ATCC 50818</strain>
    </source>
</reference>
<evidence type="ECO:0000256" key="1">
    <source>
        <dbReference type="SAM" id="MobiDB-lite"/>
    </source>
</evidence>
<feature type="compositionally biased region" description="Acidic residues" evidence="1">
    <location>
        <begin position="421"/>
        <end position="431"/>
    </location>
</feature>
<feature type="compositionally biased region" description="Polar residues" evidence="1">
    <location>
        <begin position="553"/>
        <end position="564"/>
    </location>
</feature>
<protein>
    <submittedName>
        <fullName evidence="2">Uncharacterized protein</fullName>
    </submittedName>
</protein>
<feature type="region of interest" description="Disordered" evidence="1">
    <location>
        <begin position="388"/>
        <end position="471"/>
    </location>
</feature>
<sequence length="829" mass="88811">MSLLTLQEKLVKLKSSKTKKAGEDVFDMLKNADLLLTLDDNTLDHITPTWQDVVEPYVTSCGNIGSRVTATIFQFEHLNKILECADARFKQHGTTMLPEKFMHQVLKKMLQWLKEPARVHYVVNILLRRIFIHDAYVACMSAALIDKFMQICLPAVREPGTWAHKDTCKLVELFKWLLCDSPALIQQRIIHSKNRHDIQDALHDTLERLGPAGSAAKGHFGTLKQLLRGCRAYTLLLAHQGQLALAHWAKDCARRLLDLILSSNITDDVRTQAVQTLRVFLAARSCADSKLLSSFTSLVTSELPRLLFVRQRLASGTKLSPDNHAFAAFIADLLAIVPAFSNSDERISVIPPPPTRAGSRASATQLHTTGAATAMAAAVGARMGRLRLPSLQSRSSARRPHDSSSSSRSRSSGVGGRVGDGDGDGDGDEGDAVVIDLENPNNNSSARSSNNNSGRASSSAGAGDAEPPRLRAKRKEGAIATLLRWLGKQEEAAIVLTTYLVERHADKAGLPFIKQAIRGALPLIREGAGENSYWGLRCVAALLHAAHHAIKRTTQANASNSPTSAHAPGAPAPAPAAARTADINGHAHAMYTAAGSTGTAFSATAANASSTTALTRAPTCDATRACGVLGFDEELDAAYLDALSALRALLVGAAVPSSSLHARNALWRALVVYGSPDVLRDVDISPLIHPDPVTDDDVDFLLPLLHTPSGHHHVTQSPLLEAVISWLCMPPIFTVFTVFTSTCASSWAVAKCLALLCSTKAAPPSLLVPSSNESPAHVRAAPTVGGAESDGANASSMIDRELSELEDAYLFNRFTAPNHVSDVACMFAS</sequence>
<dbReference type="EMBL" id="GL832977">
    <property type="protein sequence ID" value="EGD77320.1"/>
    <property type="molecule type" value="Genomic_DNA"/>
</dbReference>
<proteinExistence type="predicted"/>
<organism evidence="3">
    <name type="scientific">Salpingoeca rosetta (strain ATCC 50818 / BSB-021)</name>
    <dbReference type="NCBI Taxonomy" id="946362"/>
    <lineage>
        <taxon>Eukaryota</taxon>
        <taxon>Choanoflagellata</taxon>
        <taxon>Craspedida</taxon>
        <taxon>Salpingoecidae</taxon>
        <taxon>Salpingoeca</taxon>
    </lineage>
</organism>
<evidence type="ECO:0000313" key="2">
    <source>
        <dbReference type="EMBL" id="EGD77320.1"/>
    </source>
</evidence>
<name>F2UJM1_SALR5</name>
<accession>F2UJM1</accession>
<dbReference type="Proteomes" id="UP000007799">
    <property type="component" value="Unassembled WGS sequence"/>
</dbReference>
<feature type="region of interest" description="Disordered" evidence="1">
    <location>
        <begin position="772"/>
        <end position="793"/>
    </location>
</feature>
<feature type="compositionally biased region" description="Low complexity" evidence="1">
    <location>
        <begin position="441"/>
        <end position="463"/>
    </location>
</feature>
<keyword evidence="3" id="KW-1185">Reference proteome</keyword>
<feature type="region of interest" description="Disordered" evidence="1">
    <location>
        <begin position="553"/>
        <end position="578"/>
    </location>
</feature>
<dbReference type="KEGG" id="sre:PTSG_12721"/>
<feature type="compositionally biased region" description="Low complexity" evidence="1">
    <location>
        <begin position="403"/>
        <end position="412"/>
    </location>
</feature>
<dbReference type="RefSeq" id="XP_004990664.1">
    <property type="nucleotide sequence ID" value="XM_004990607.1"/>
</dbReference>
<evidence type="ECO:0000313" key="3">
    <source>
        <dbReference type="Proteomes" id="UP000007799"/>
    </source>
</evidence>